<organism evidence="1 2">
    <name type="scientific">Methylobacterium variabile</name>
    <dbReference type="NCBI Taxonomy" id="298794"/>
    <lineage>
        <taxon>Bacteria</taxon>
        <taxon>Pseudomonadati</taxon>
        <taxon>Pseudomonadota</taxon>
        <taxon>Alphaproteobacteria</taxon>
        <taxon>Hyphomicrobiales</taxon>
        <taxon>Methylobacteriaceae</taxon>
        <taxon>Methylobacterium</taxon>
    </lineage>
</organism>
<dbReference type="EMBL" id="LABY01000143">
    <property type="protein sequence ID" value="KMO33890.1"/>
    <property type="molecule type" value="Genomic_DNA"/>
</dbReference>
<dbReference type="OrthoDB" id="8001474at2"/>
<name>A0A0J6SF84_9HYPH</name>
<protein>
    <submittedName>
        <fullName evidence="1">Uncharacterized protein</fullName>
    </submittedName>
</protein>
<dbReference type="PATRIC" id="fig|298794.3.peg.1273"/>
<sequence length="139" mass="14775">MSRPCSYDHDAARACVAAGETYAQVAQRFGVTRSSISWLFRKEPIGRRHPSRVSDRGNRRLLAALGVDGRDPVRVAREAAVSARVRALRAEARTGGALLVGPLTIAAAHAAGLTLDDIEEVFAVPPAEAARVIAAHGVR</sequence>
<proteinExistence type="predicted"/>
<dbReference type="AlphaFoldDB" id="A0A0J6SF84"/>
<comment type="caution">
    <text evidence="1">The sequence shown here is derived from an EMBL/GenBank/DDBJ whole genome shotgun (WGS) entry which is preliminary data.</text>
</comment>
<dbReference type="RefSeq" id="WP_048445925.1">
    <property type="nucleotide sequence ID" value="NZ_LABY01000143.1"/>
</dbReference>
<dbReference type="Proteomes" id="UP000035955">
    <property type="component" value="Unassembled WGS sequence"/>
</dbReference>
<accession>A0A0J6SF84</accession>
<gene>
    <name evidence="1" type="ORF">VQ02_19775</name>
</gene>
<keyword evidence="2" id="KW-1185">Reference proteome</keyword>
<evidence type="ECO:0000313" key="2">
    <source>
        <dbReference type="Proteomes" id="UP000035955"/>
    </source>
</evidence>
<evidence type="ECO:0000313" key="1">
    <source>
        <dbReference type="EMBL" id="KMO33890.1"/>
    </source>
</evidence>
<reference evidence="1 2" key="1">
    <citation type="submission" date="2015-03" db="EMBL/GenBank/DDBJ databases">
        <title>Genome sequencing of Methylobacterium variabile DSM 16961.</title>
        <authorList>
            <person name="Chaudhry V."/>
            <person name="Patil P.B."/>
        </authorList>
    </citation>
    <scope>NUCLEOTIDE SEQUENCE [LARGE SCALE GENOMIC DNA]</scope>
    <source>
        <strain evidence="1 2">DSM 16961</strain>
    </source>
</reference>